<dbReference type="CDD" id="cd06171">
    <property type="entry name" value="Sigma70_r4"/>
    <property type="match status" value="1"/>
</dbReference>
<dbReference type="SUPFAM" id="SSF88946">
    <property type="entry name" value="Sigma2 domain of RNA polymerase sigma factors"/>
    <property type="match status" value="1"/>
</dbReference>
<dbReference type="GO" id="GO:0016987">
    <property type="term" value="F:sigma factor activity"/>
    <property type="evidence" value="ECO:0007669"/>
    <property type="project" value="UniProtKB-KW"/>
</dbReference>
<keyword evidence="2" id="KW-0805">Transcription regulation</keyword>
<organism evidence="7 8">
    <name type="scientific">Candidatus Uhrbacteria bacterium RIFCSPLOWO2_01_FULL_47_25</name>
    <dbReference type="NCBI Taxonomy" id="1802402"/>
    <lineage>
        <taxon>Bacteria</taxon>
        <taxon>Candidatus Uhriibacteriota</taxon>
    </lineage>
</organism>
<evidence type="ECO:0000256" key="3">
    <source>
        <dbReference type="ARBA" id="ARBA00023082"/>
    </source>
</evidence>
<dbReference type="Gene3D" id="1.10.10.10">
    <property type="entry name" value="Winged helix-like DNA-binding domain superfamily/Winged helix DNA-binding domain"/>
    <property type="match status" value="1"/>
</dbReference>
<dbReference type="InterPro" id="IPR013325">
    <property type="entry name" value="RNA_pol_sigma_r2"/>
</dbReference>
<dbReference type="PANTHER" id="PTHR43133">
    <property type="entry name" value="RNA POLYMERASE ECF-TYPE SIGMA FACTO"/>
    <property type="match status" value="1"/>
</dbReference>
<evidence type="ECO:0000259" key="6">
    <source>
        <dbReference type="Pfam" id="PF08281"/>
    </source>
</evidence>
<comment type="caution">
    <text evidence="7">The sequence shown here is derived from an EMBL/GenBank/DDBJ whole genome shotgun (WGS) entry which is preliminary data.</text>
</comment>
<evidence type="ECO:0000313" key="8">
    <source>
        <dbReference type="Proteomes" id="UP000176846"/>
    </source>
</evidence>
<dbReference type="InterPro" id="IPR007627">
    <property type="entry name" value="RNA_pol_sigma70_r2"/>
</dbReference>
<dbReference type="InterPro" id="IPR039425">
    <property type="entry name" value="RNA_pol_sigma-70-like"/>
</dbReference>
<dbReference type="SUPFAM" id="SSF88659">
    <property type="entry name" value="Sigma3 and sigma4 domains of RNA polymerase sigma factors"/>
    <property type="match status" value="1"/>
</dbReference>
<dbReference type="Proteomes" id="UP000176846">
    <property type="component" value="Unassembled WGS sequence"/>
</dbReference>
<name>A0A1F7UT33_9BACT</name>
<dbReference type="InterPro" id="IPR036388">
    <property type="entry name" value="WH-like_DNA-bd_sf"/>
</dbReference>
<keyword evidence="4" id="KW-0804">Transcription</keyword>
<dbReference type="GO" id="GO:0003677">
    <property type="term" value="F:DNA binding"/>
    <property type="evidence" value="ECO:0007669"/>
    <property type="project" value="InterPro"/>
</dbReference>
<dbReference type="PANTHER" id="PTHR43133:SF57">
    <property type="entry name" value="RNA POLYMERASE SIGMA-70 FACTOR"/>
    <property type="match status" value="1"/>
</dbReference>
<accession>A0A1F7UT33</accession>
<proteinExistence type="inferred from homology"/>
<evidence type="ECO:0000256" key="4">
    <source>
        <dbReference type="ARBA" id="ARBA00023163"/>
    </source>
</evidence>
<evidence type="ECO:0000256" key="2">
    <source>
        <dbReference type="ARBA" id="ARBA00023015"/>
    </source>
</evidence>
<evidence type="ECO:0000259" key="5">
    <source>
        <dbReference type="Pfam" id="PF04542"/>
    </source>
</evidence>
<evidence type="ECO:0000313" key="7">
    <source>
        <dbReference type="EMBL" id="OGL80878.1"/>
    </source>
</evidence>
<protein>
    <recommendedName>
        <fullName evidence="9">RNA polymerase sigma factor</fullName>
    </recommendedName>
</protein>
<evidence type="ECO:0008006" key="9">
    <source>
        <dbReference type="Google" id="ProtNLM"/>
    </source>
</evidence>
<feature type="domain" description="RNA polymerase sigma-70 region 2" evidence="5">
    <location>
        <begin position="14"/>
        <end position="77"/>
    </location>
</feature>
<gene>
    <name evidence="7" type="ORF">A2936_00525</name>
</gene>
<dbReference type="Pfam" id="PF08281">
    <property type="entry name" value="Sigma70_r4_2"/>
    <property type="match status" value="1"/>
</dbReference>
<dbReference type="EMBL" id="MGEK01000038">
    <property type="protein sequence ID" value="OGL80878.1"/>
    <property type="molecule type" value="Genomic_DNA"/>
</dbReference>
<dbReference type="InterPro" id="IPR013249">
    <property type="entry name" value="RNA_pol_sigma70_r4_t2"/>
</dbReference>
<dbReference type="Pfam" id="PF04542">
    <property type="entry name" value="Sigma70_r2"/>
    <property type="match status" value="1"/>
</dbReference>
<comment type="similarity">
    <text evidence="1">Belongs to the sigma-70 factor family. ECF subfamily.</text>
</comment>
<sequence length="165" mass="19279">MEQKKMEQQLCEAYDRYADSIFRHCYYRVGDRERAKDLTQDAFLKTWRYMREGGDVANLKAFLYRTATNIVIDEWRKPATASLDELQEQYGFDPPSPDERLPLQLDGADALQMVHHLDDRSRAIVIMRYVDGMPVKEIAELTGETENAVSVRLHRALKRLRTLLV</sequence>
<dbReference type="Gene3D" id="1.10.1740.10">
    <property type="match status" value="1"/>
</dbReference>
<reference evidence="7 8" key="1">
    <citation type="journal article" date="2016" name="Nat. Commun.">
        <title>Thousands of microbial genomes shed light on interconnected biogeochemical processes in an aquifer system.</title>
        <authorList>
            <person name="Anantharaman K."/>
            <person name="Brown C.T."/>
            <person name="Hug L.A."/>
            <person name="Sharon I."/>
            <person name="Castelle C.J."/>
            <person name="Probst A.J."/>
            <person name="Thomas B.C."/>
            <person name="Singh A."/>
            <person name="Wilkins M.J."/>
            <person name="Karaoz U."/>
            <person name="Brodie E.L."/>
            <person name="Williams K.H."/>
            <person name="Hubbard S.S."/>
            <person name="Banfield J.F."/>
        </authorList>
    </citation>
    <scope>NUCLEOTIDE SEQUENCE [LARGE SCALE GENOMIC DNA]</scope>
</reference>
<dbReference type="InterPro" id="IPR014284">
    <property type="entry name" value="RNA_pol_sigma-70_dom"/>
</dbReference>
<dbReference type="InterPro" id="IPR013324">
    <property type="entry name" value="RNA_pol_sigma_r3/r4-like"/>
</dbReference>
<dbReference type="NCBIfam" id="TIGR02937">
    <property type="entry name" value="sigma70-ECF"/>
    <property type="match status" value="1"/>
</dbReference>
<dbReference type="AlphaFoldDB" id="A0A1F7UT33"/>
<keyword evidence="3" id="KW-0731">Sigma factor</keyword>
<feature type="domain" description="RNA polymerase sigma factor 70 region 4 type 2" evidence="6">
    <location>
        <begin position="111"/>
        <end position="160"/>
    </location>
</feature>
<dbReference type="GO" id="GO:0006352">
    <property type="term" value="P:DNA-templated transcription initiation"/>
    <property type="evidence" value="ECO:0007669"/>
    <property type="project" value="InterPro"/>
</dbReference>
<evidence type="ECO:0000256" key="1">
    <source>
        <dbReference type="ARBA" id="ARBA00010641"/>
    </source>
</evidence>